<keyword evidence="2" id="KW-1185">Reference proteome</keyword>
<dbReference type="AlphaFoldDB" id="A0A1H9K5E4"/>
<reference evidence="1 2" key="1">
    <citation type="submission" date="2016-10" db="EMBL/GenBank/DDBJ databases">
        <authorList>
            <person name="de Groot N.N."/>
        </authorList>
    </citation>
    <scope>NUCLEOTIDE SEQUENCE [LARGE SCALE GENOMIC DNA]</scope>
    <source>
        <strain evidence="1 2">CGMCC 4.3519</strain>
    </source>
</reference>
<evidence type="ECO:0000313" key="1">
    <source>
        <dbReference type="EMBL" id="SEQ94339.1"/>
    </source>
</evidence>
<dbReference type="EMBL" id="FOET01000021">
    <property type="protein sequence ID" value="SEQ94339.1"/>
    <property type="molecule type" value="Genomic_DNA"/>
</dbReference>
<sequence>MTEEVWAISSRTPKIRSAVLVRCRVMPPTSQRGQQWPDPAVQQVHFAQIRALFADATDVDGALFALDRAYREHR</sequence>
<name>A0A1H9K5E4_9ACTN</name>
<evidence type="ECO:0000313" key="2">
    <source>
        <dbReference type="Proteomes" id="UP000199055"/>
    </source>
</evidence>
<proteinExistence type="predicted"/>
<gene>
    <name evidence="1" type="ORF">SAMN05216481_1212</name>
</gene>
<organism evidence="1 2">
    <name type="scientific">Streptomyces radiopugnans</name>
    <dbReference type="NCBI Taxonomy" id="403935"/>
    <lineage>
        <taxon>Bacteria</taxon>
        <taxon>Bacillati</taxon>
        <taxon>Actinomycetota</taxon>
        <taxon>Actinomycetes</taxon>
        <taxon>Kitasatosporales</taxon>
        <taxon>Streptomycetaceae</taxon>
        <taxon>Streptomyces</taxon>
    </lineage>
</organism>
<accession>A0A1H9K5E4</accession>
<dbReference type="RefSeq" id="WP_245770332.1">
    <property type="nucleotide sequence ID" value="NZ_FOET01000021.1"/>
</dbReference>
<dbReference type="Proteomes" id="UP000199055">
    <property type="component" value="Unassembled WGS sequence"/>
</dbReference>
<protein>
    <submittedName>
        <fullName evidence="1">Uncharacterized protein</fullName>
    </submittedName>
</protein>